<dbReference type="Proteomes" id="UP000291117">
    <property type="component" value="Unassembled WGS sequence"/>
</dbReference>
<dbReference type="InterPro" id="IPR006342">
    <property type="entry name" value="FkbM_mtfrase"/>
</dbReference>
<proteinExistence type="predicted"/>
<name>A0A4R0N7X7_9SPHI</name>
<gene>
    <name evidence="2" type="ORF">EZ444_12370</name>
</gene>
<dbReference type="InterPro" id="IPR029063">
    <property type="entry name" value="SAM-dependent_MTases_sf"/>
</dbReference>
<evidence type="ECO:0000313" key="2">
    <source>
        <dbReference type="EMBL" id="TCC96228.1"/>
    </source>
</evidence>
<evidence type="ECO:0000313" key="3">
    <source>
        <dbReference type="Proteomes" id="UP000291117"/>
    </source>
</evidence>
<dbReference type="PANTHER" id="PTHR32026">
    <property type="entry name" value="METHYLTRANSFERASE-LIKE PROTEIN 24"/>
    <property type="match status" value="1"/>
</dbReference>
<dbReference type="PANTHER" id="PTHR32026:SF10">
    <property type="entry name" value="METHYLTRANSFERASE-LIKE PROTEIN 24-RELATED"/>
    <property type="match status" value="1"/>
</dbReference>
<accession>A0A4R0N7X7</accession>
<reference evidence="2 3" key="1">
    <citation type="submission" date="2019-02" db="EMBL/GenBank/DDBJ databases">
        <title>Pedobacter sp. RP-3-8 sp. nov., isolated from Arctic soil.</title>
        <authorList>
            <person name="Dahal R.H."/>
        </authorList>
    </citation>
    <scope>NUCLEOTIDE SEQUENCE [LARGE SCALE GENOMIC DNA]</scope>
    <source>
        <strain evidence="2 3">RP-3-8</strain>
    </source>
</reference>
<dbReference type="InterPro" id="IPR026913">
    <property type="entry name" value="METTL24"/>
</dbReference>
<dbReference type="Pfam" id="PF05050">
    <property type="entry name" value="Methyltransf_21"/>
    <property type="match status" value="1"/>
</dbReference>
<dbReference type="Gene3D" id="3.40.50.150">
    <property type="entry name" value="Vaccinia Virus protein VP39"/>
    <property type="match status" value="1"/>
</dbReference>
<dbReference type="RefSeq" id="WP_131609247.1">
    <property type="nucleotide sequence ID" value="NZ_SJSM01000006.1"/>
</dbReference>
<sequence>MIKKLLKKLKQNIKILTGAITSIKAETKINHKWYGNTYGGFYVHPNVLNSKSIVYSFGIGEDISFDREMIQMHNCQVFGFDPTPKSIDWIKKEQLPSNFSFFEYGIDTITGFVNFNLPKNQDFVSGSIIPHKNVDEKNMVSVPMKSFHDITKELGHTHIDVLKMDIEGSEYHVIESILSSTIQIDQILIELHERFFEDGKSRNQRLLQSFKNHGYEIFAVSDSLEEVSFIKVKTA</sequence>
<keyword evidence="2" id="KW-0489">Methyltransferase</keyword>
<keyword evidence="2" id="KW-0808">Transferase</keyword>
<dbReference type="OrthoDB" id="9812600at2"/>
<organism evidence="2 3">
    <name type="scientific">Pedobacter hiemivivus</name>
    <dbReference type="NCBI Taxonomy" id="2530454"/>
    <lineage>
        <taxon>Bacteria</taxon>
        <taxon>Pseudomonadati</taxon>
        <taxon>Bacteroidota</taxon>
        <taxon>Sphingobacteriia</taxon>
        <taxon>Sphingobacteriales</taxon>
        <taxon>Sphingobacteriaceae</taxon>
        <taxon>Pedobacter</taxon>
    </lineage>
</organism>
<evidence type="ECO:0000259" key="1">
    <source>
        <dbReference type="Pfam" id="PF05050"/>
    </source>
</evidence>
<keyword evidence="3" id="KW-1185">Reference proteome</keyword>
<dbReference type="NCBIfam" id="TIGR01444">
    <property type="entry name" value="fkbM_fam"/>
    <property type="match status" value="1"/>
</dbReference>
<protein>
    <submittedName>
        <fullName evidence="2">FkbM family methyltransferase</fullName>
    </submittedName>
</protein>
<dbReference type="SUPFAM" id="SSF53335">
    <property type="entry name" value="S-adenosyl-L-methionine-dependent methyltransferases"/>
    <property type="match status" value="1"/>
</dbReference>
<comment type="caution">
    <text evidence="2">The sequence shown here is derived from an EMBL/GenBank/DDBJ whole genome shotgun (WGS) entry which is preliminary data.</text>
</comment>
<dbReference type="GO" id="GO:0008168">
    <property type="term" value="F:methyltransferase activity"/>
    <property type="evidence" value="ECO:0007669"/>
    <property type="project" value="UniProtKB-KW"/>
</dbReference>
<dbReference type="AlphaFoldDB" id="A0A4R0N7X7"/>
<dbReference type="GO" id="GO:0032259">
    <property type="term" value="P:methylation"/>
    <property type="evidence" value="ECO:0007669"/>
    <property type="project" value="UniProtKB-KW"/>
</dbReference>
<dbReference type="EMBL" id="SJSM01000006">
    <property type="protein sequence ID" value="TCC96228.1"/>
    <property type="molecule type" value="Genomic_DNA"/>
</dbReference>
<feature type="domain" description="Methyltransferase FkbM" evidence="1">
    <location>
        <begin position="76"/>
        <end position="217"/>
    </location>
</feature>